<dbReference type="UniPathway" id="UPA00070">
    <property type="reaction ID" value="UER00120"/>
</dbReference>
<dbReference type="InterPro" id="IPR018089">
    <property type="entry name" value="OMPdecase_AS"/>
</dbReference>
<keyword evidence="6 9" id="KW-0456">Lyase</keyword>
<evidence type="ECO:0000256" key="4">
    <source>
        <dbReference type="ARBA" id="ARBA00022793"/>
    </source>
</evidence>
<dbReference type="GO" id="GO:0006207">
    <property type="term" value="P:'de novo' pyrimidine nucleobase biosynthetic process"/>
    <property type="evidence" value="ECO:0007669"/>
    <property type="project" value="InterPro"/>
</dbReference>
<feature type="active site" description="For OMPdecase activity" evidence="10">
    <location>
        <position position="71"/>
    </location>
</feature>
<dbReference type="EC" id="4.1.1.23" evidence="9"/>
<dbReference type="AlphaFoldDB" id="A0A0M6W7Q1"/>
<dbReference type="Pfam" id="PF00215">
    <property type="entry name" value="OMPdecase"/>
    <property type="match status" value="1"/>
</dbReference>
<dbReference type="NCBIfam" id="NF001273">
    <property type="entry name" value="PRK00230.1"/>
    <property type="match status" value="1"/>
</dbReference>
<feature type="binding site" evidence="9 11">
    <location>
        <position position="131"/>
    </location>
    <ligand>
        <name>substrate</name>
    </ligand>
</feature>
<dbReference type="FunFam" id="3.20.20.70:FF:000015">
    <property type="entry name" value="Orotidine 5'-phosphate decarboxylase"/>
    <property type="match status" value="1"/>
</dbReference>
<proteinExistence type="inferred from homology"/>
<dbReference type="STRING" id="1715285.SOFFGTOCOR_0460"/>
<feature type="active site" description="Proton donor" evidence="9">
    <location>
        <position position="73"/>
    </location>
</feature>
<keyword evidence="15" id="KW-1185">Reference proteome</keyword>
<dbReference type="SMART" id="SM00934">
    <property type="entry name" value="OMPdecase"/>
    <property type="match status" value="1"/>
</dbReference>
<accession>A0A0M6W7Q1</accession>
<evidence type="ECO:0000313" key="15">
    <source>
        <dbReference type="Proteomes" id="UP000242301"/>
    </source>
</evidence>
<dbReference type="PANTHER" id="PTHR32119">
    <property type="entry name" value="OROTIDINE 5'-PHOSPHATE DECARBOXYLASE"/>
    <property type="match status" value="1"/>
</dbReference>
<evidence type="ECO:0000256" key="6">
    <source>
        <dbReference type="ARBA" id="ARBA00023239"/>
    </source>
</evidence>
<dbReference type="HAMAP" id="MF_01200_B">
    <property type="entry name" value="OMPdecase_type1_B"/>
    <property type="match status" value="1"/>
</dbReference>
<comment type="function">
    <text evidence="1 9">Catalyzes the decarboxylation of orotidine 5'-monophosphate (OMP) to uridine 5'-monophosphate (UMP).</text>
</comment>
<feature type="active site" description="For OMPdecase activity" evidence="10">
    <location>
        <position position="76"/>
    </location>
</feature>
<dbReference type="EMBL" id="CVRF01000003">
    <property type="protein sequence ID" value="CRK85868.1"/>
    <property type="molecule type" value="Genomic_DNA"/>
</dbReference>
<evidence type="ECO:0000259" key="13">
    <source>
        <dbReference type="SMART" id="SM00934"/>
    </source>
</evidence>
<comment type="pathway">
    <text evidence="2 9 12">Pyrimidine metabolism; UMP biosynthesis via de novo pathway; UMP from orotate: step 2/2.</text>
</comment>
<feature type="binding site" evidence="9 11">
    <location>
        <position position="192"/>
    </location>
    <ligand>
        <name>substrate</name>
    </ligand>
</feature>
<protein>
    <recommendedName>
        <fullName evidence="9">Orotidine 5'-phosphate decarboxylase</fullName>
        <ecNumber evidence="9">4.1.1.23</ecNumber>
    </recommendedName>
    <alternativeName>
        <fullName evidence="9">OMP decarboxylase</fullName>
        <shortName evidence="9">OMPDCase</shortName>
        <shortName evidence="9">OMPdecase</shortName>
    </alternativeName>
</protein>
<feature type="binding site" evidence="9 11">
    <location>
        <position position="44"/>
    </location>
    <ligand>
        <name>substrate</name>
    </ligand>
</feature>
<comment type="caution">
    <text evidence="9">Lacks conserved residue(s) required for the propagation of feature annotation.</text>
</comment>
<evidence type="ECO:0000256" key="9">
    <source>
        <dbReference type="HAMAP-Rule" id="MF_01200"/>
    </source>
</evidence>
<reference evidence="15" key="1">
    <citation type="submission" date="2015-05" db="EMBL/GenBank/DDBJ databases">
        <authorList>
            <person name="Manzano-Marin A."/>
        </authorList>
    </citation>
    <scope>NUCLEOTIDE SEQUENCE [LARGE SCALE GENOMIC DNA]</scope>
    <source>
        <strain evidence="15">officinalis</strain>
    </source>
</reference>
<keyword evidence="4 9" id="KW-0210">Decarboxylase</keyword>
<dbReference type="GO" id="GO:0004590">
    <property type="term" value="F:orotidine-5'-phosphate decarboxylase activity"/>
    <property type="evidence" value="ECO:0007669"/>
    <property type="project" value="UniProtKB-UniRule"/>
</dbReference>
<evidence type="ECO:0000256" key="11">
    <source>
        <dbReference type="PIRSR" id="PIRSR614732-2"/>
    </source>
</evidence>
<dbReference type="Gene3D" id="3.20.20.70">
    <property type="entry name" value="Aldolase class I"/>
    <property type="match status" value="1"/>
</dbReference>
<dbReference type="CDD" id="cd04725">
    <property type="entry name" value="OMP_decarboxylase_like"/>
    <property type="match status" value="1"/>
</dbReference>
<dbReference type="GO" id="GO:0005829">
    <property type="term" value="C:cytosol"/>
    <property type="evidence" value="ECO:0007669"/>
    <property type="project" value="TreeGrafter"/>
</dbReference>
<feature type="binding site" evidence="9 11">
    <location>
        <position position="22"/>
    </location>
    <ligand>
        <name>substrate</name>
    </ligand>
</feature>
<feature type="binding site" evidence="9">
    <location>
        <begin position="71"/>
        <end position="80"/>
    </location>
    <ligand>
        <name>substrate</name>
    </ligand>
</feature>
<dbReference type="GO" id="GO:0044205">
    <property type="term" value="P:'de novo' UMP biosynthetic process"/>
    <property type="evidence" value="ECO:0007669"/>
    <property type="project" value="UniProtKB-UniRule"/>
</dbReference>
<comment type="catalytic activity">
    <reaction evidence="7 9 12">
        <text>orotidine 5'-phosphate + H(+) = UMP + CO2</text>
        <dbReference type="Rhea" id="RHEA:11596"/>
        <dbReference type="ChEBI" id="CHEBI:15378"/>
        <dbReference type="ChEBI" id="CHEBI:16526"/>
        <dbReference type="ChEBI" id="CHEBI:57538"/>
        <dbReference type="ChEBI" id="CHEBI:57865"/>
        <dbReference type="EC" id="4.1.1.23"/>
    </reaction>
</comment>
<dbReference type="InterPro" id="IPR047596">
    <property type="entry name" value="OMPdecase_bac"/>
</dbReference>
<sequence length="251" mass="27744">MISSVNNLVKVATSPFVIVALDYDNINTALEFVNNIDPLDCRLKVGNEMFTKYGFKFIKLLCNLGFDVFLDLKYHDIPCTVARSVTAAAEIGVWMVNVHASGGIQMMEAARKALEIYGDEAPLLVAVTVLTSINEFDLKYLGINDMISSHVKRLALLSKKCGFDGVVCSVNEIKNLKKVCGIEFKVITPGIRFIDSDVNEHKYTMSPSEAVKAGVDYVVIGRPITGVKNQALMLKQINLSITKSRNQINIY</sequence>
<comment type="subunit">
    <text evidence="3 9">Homodimer.</text>
</comment>
<dbReference type="NCBIfam" id="TIGR01740">
    <property type="entry name" value="pyrF"/>
    <property type="match status" value="1"/>
</dbReference>
<evidence type="ECO:0000256" key="7">
    <source>
        <dbReference type="ARBA" id="ARBA00049157"/>
    </source>
</evidence>
<evidence type="ECO:0000256" key="12">
    <source>
        <dbReference type="RuleBase" id="RU000512"/>
    </source>
</evidence>
<feature type="domain" description="Orotidine 5'-phosphate decarboxylase" evidence="13">
    <location>
        <begin position="16"/>
        <end position="237"/>
    </location>
</feature>
<dbReference type="PANTHER" id="PTHR32119:SF2">
    <property type="entry name" value="OROTIDINE 5'-PHOSPHATE DECARBOXYLASE"/>
    <property type="match status" value="1"/>
</dbReference>
<evidence type="ECO:0000256" key="1">
    <source>
        <dbReference type="ARBA" id="ARBA00002356"/>
    </source>
</evidence>
<feature type="active site" description="For OMPdecase activity" evidence="10">
    <location>
        <position position="73"/>
    </location>
</feature>
<evidence type="ECO:0000313" key="14">
    <source>
        <dbReference type="EMBL" id="CRK85868.1"/>
    </source>
</evidence>
<dbReference type="Proteomes" id="UP000242301">
    <property type="component" value="Unassembled WGS sequence"/>
</dbReference>
<feature type="binding site" evidence="9 11">
    <location>
        <position position="221"/>
    </location>
    <ligand>
        <name>substrate</name>
    </ligand>
</feature>
<dbReference type="PROSITE" id="PS00156">
    <property type="entry name" value="OMPDECASE"/>
    <property type="match status" value="1"/>
</dbReference>
<comment type="similarity">
    <text evidence="8 9">Belongs to the OMP decarboxylase family. Type 1 subfamily.</text>
</comment>
<dbReference type="InterPro" id="IPR001754">
    <property type="entry name" value="OMPdeCOase_dom"/>
</dbReference>
<feature type="binding site" evidence="9 11">
    <location>
        <position position="222"/>
    </location>
    <ligand>
        <name>substrate</name>
    </ligand>
</feature>
<organism evidence="14 15">
    <name type="scientific">Candidatus Providencia siddallii</name>
    <dbReference type="NCBI Taxonomy" id="1715285"/>
    <lineage>
        <taxon>Bacteria</taxon>
        <taxon>Pseudomonadati</taxon>
        <taxon>Pseudomonadota</taxon>
        <taxon>Gammaproteobacteria</taxon>
        <taxon>Enterobacterales</taxon>
        <taxon>Morganellaceae</taxon>
        <taxon>Providencia</taxon>
    </lineage>
</organism>
<evidence type="ECO:0000256" key="3">
    <source>
        <dbReference type="ARBA" id="ARBA00011738"/>
    </source>
</evidence>
<dbReference type="InterPro" id="IPR014732">
    <property type="entry name" value="OMPdecase"/>
</dbReference>
<keyword evidence="5 9" id="KW-0665">Pyrimidine biosynthesis</keyword>
<evidence type="ECO:0000256" key="10">
    <source>
        <dbReference type="PIRSR" id="PIRSR614732-1"/>
    </source>
</evidence>
<evidence type="ECO:0000256" key="8">
    <source>
        <dbReference type="ARBA" id="ARBA00061012"/>
    </source>
</evidence>
<evidence type="ECO:0000256" key="2">
    <source>
        <dbReference type="ARBA" id="ARBA00004861"/>
    </source>
</evidence>
<dbReference type="InterPro" id="IPR013785">
    <property type="entry name" value="Aldolase_TIM"/>
</dbReference>
<dbReference type="SUPFAM" id="SSF51366">
    <property type="entry name" value="Ribulose-phoshate binding barrel"/>
    <property type="match status" value="1"/>
</dbReference>
<name>A0A0M6W7Q1_9GAMM</name>
<gene>
    <name evidence="9 14" type="primary">pyrF</name>
    <name evidence="14" type="ORF">SOFFGTOCOR_0460</name>
</gene>
<dbReference type="InterPro" id="IPR011060">
    <property type="entry name" value="RibuloseP-bd_barrel"/>
</dbReference>
<evidence type="ECO:0000256" key="5">
    <source>
        <dbReference type="ARBA" id="ARBA00022975"/>
    </source>
</evidence>